<feature type="compositionally biased region" description="Basic and acidic residues" evidence="3">
    <location>
        <begin position="111"/>
        <end position="121"/>
    </location>
</feature>
<keyword evidence="2" id="KW-1015">Disulfide bond</keyword>
<evidence type="ECO:0000313" key="5">
    <source>
        <dbReference type="RefSeq" id="XP_040600136.1"/>
    </source>
</evidence>
<sequence>MAYCRQEGKDQVIFVTRGDHESPSTAELVVDDPSDPYAEYGLILPNGKINWNCPSLGGMADGPCGEHFKSAFCFHYSTEELKGSNCIEDQFQAMQECMEKYPDIYPWGEKNENKGEHKGDPYDFYEESEEDKEVDEEEEDRDDYYVDDEEDDYDDYYVGGEEEDYSEGNEEEEDEYYDEDYYYDEGDYYQEGDDYCYEEEEAKDFYHRVHNYKRDREEEEERAYFEVDYNEEEEEEEPEKAVKEAVATKASAAEKQESSD</sequence>
<gene>
    <name evidence="5" type="primary">LOC110339636</name>
</gene>
<name>A0ABM2XBD6_MESAU</name>
<feature type="region of interest" description="Disordered" evidence="3">
    <location>
        <begin position="111"/>
        <end position="176"/>
    </location>
</feature>
<proteinExistence type="predicted"/>
<organism evidence="4 5">
    <name type="scientific">Mesocricetus auratus</name>
    <name type="common">Golden hamster</name>
    <dbReference type="NCBI Taxonomy" id="10036"/>
    <lineage>
        <taxon>Eukaryota</taxon>
        <taxon>Metazoa</taxon>
        <taxon>Chordata</taxon>
        <taxon>Craniata</taxon>
        <taxon>Vertebrata</taxon>
        <taxon>Euteleostomi</taxon>
        <taxon>Mammalia</taxon>
        <taxon>Eutheria</taxon>
        <taxon>Euarchontoglires</taxon>
        <taxon>Glires</taxon>
        <taxon>Rodentia</taxon>
        <taxon>Myomorpha</taxon>
        <taxon>Muroidea</taxon>
        <taxon>Cricetidae</taxon>
        <taxon>Cricetinae</taxon>
        <taxon>Mesocricetus</taxon>
    </lineage>
</organism>
<comment type="subcellular location">
    <subcellularLocation>
        <location evidence="1">Mitochondrion intermembrane space</location>
    </subcellularLocation>
</comment>
<evidence type="ECO:0000256" key="2">
    <source>
        <dbReference type="ARBA" id="ARBA00023157"/>
    </source>
</evidence>
<reference evidence="5" key="1">
    <citation type="submission" date="2025-08" db="UniProtKB">
        <authorList>
            <consortium name="RefSeq"/>
        </authorList>
    </citation>
    <scope>IDENTIFICATION</scope>
    <source>
        <tissue evidence="5">Liver</tissue>
    </source>
</reference>
<dbReference type="RefSeq" id="XP_040600136.1">
    <property type="nucleotide sequence ID" value="XM_040744202.1"/>
</dbReference>
<feature type="compositionally biased region" description="Acidic residues" evidence="3">
    <location>
        <begin position="228"/>
        <end position="238"/>
    </location>
</feature>
<dbReference type="Proteomes" id="UP000886700">
    <property type="component" value="Unplaced"/>
</dbReference>
<dbReference type="PANTHER" id="PTHR21622">
    <property type="entry name" value="COILED-COIL-HELIX-COILED-COIL-HELIX DOMAIN CONTAINING 4"/>
    <property type="match status" value="1"/>
</dbReference>
<dbReference type="InterPro" id="IPR039289">
    <property type="entry name" value="CHCHD4"/>
</dbReference>
<protein>
    <submittedName>
        <fullName evidence="5">Mitochondrial intermembrane space import and assembly protein 40-like</fullName>
    </submittedName>
</protein>
<evidence type="ECO:0000256" key="3">
    <source>
        <dbReference type="SAM" id="MobiDB-lite"/>
    </source>
</evidence>
<evidence type="ECO:0000256" key="1">
    <source>
        <dbReference type="ARBA" id="ARBA00004569"/>
    </source>
</evidence>
<dbReference type="Gene3D" id="1.10.287.2900">
    <property type="match status" value="1"/>
</dbReference>
<keyword evidence="4" id="KW-1185">Reference proteome</keyword>
<dbReference type="GeneID" id="110339636"/>
<feature type="region of interest" description="Disordered" evidence="3">
    <location>
        <begin position="227"/>
        <end position="260"/>
    </location>
</feature>
<feature type="compositionally biased region" description="Acidic residues" evidence="3">
    <location>
        <begin position="123"/>
        <end position="176"/>
    </location>
</feature>
<dbReference type="PANTHER" id="PTHR21622:SF7">
    <property type="entry name" value="AU015836 PROTEIN"/>
    <property type="match status" value="1"/>
</dbReference>
<evidence type="ECO:0000313" key="4">
    <source>
        <dbReference type="Proteomes" id="UP000886700"/>
    </source>
</evidence>
<accession>A0ABM2XBD6</accession>